<dbReference type="AlphaFoldDB" id="A0AAN9QJ33"/>
<feature type="transmembrane region" description="Helical" evidence="2">
    <location>
        <begin position="12"/>
        <end position="34"/>
    </location>
</feature>
<accession>A0AAN9QJ33</accession>
<dbReference type="Pfam" id="PF08513">
    <property type="entry name" value="LisH"/>
    <property type="match status" value="1"/>
</dbReference>
<evidence type="ECO:0000256" key="1">
    <source>
        <dbReference type="SAM" id="MobiDB-lite"/>
    </source>
</evidence>
<keyword evidence="2" id="KW-1133">Transmembrane helix</keyword>
<dbReference type="GO" id="GO:0003714">
    <property type="term" value="F:transcription corepressor activity"/>
    <property type="evidence" value="ECO:0007669"/>
    <property type="project" value="InterPro"/>
</dbReference>
<gene>
    <name evidence="3" type="ORF">VNO80_30038</name>
</gene>
<reference evidence="3 4" key="1">
    <citation type="submission" date="2024-01" db="EMBL/GenBank/DDBJ databases">
        <title>The genomes of 5 underutilized Papilionoideae crops provide insights into root nodulation and disease resistanc.</title>
        <authorList>
            <person name="Jiang F."/>
        </authorList>
    </citation>
    <scope>NUCLEOTIDE SEQUENCE [LARGE SCALE GENOMIC DNA]</scope>
    <source>
        <strain evidence="3">JINMINGXINNONG_FW02</strain>
        <tissue evidence="3">Leaves</tissue>
    </source>
</reference>
<dbReference type="PANTHER" id="PTHR44376:SF8">
    <property type="entry name" value="TRANSCRIPTIONAL COREPRESSOR LEUNIG-LIKE"/>
    <property type="match status" value="1"/>
</dbReference>
<dbReference type="InterPro" id="IPR006594">
    <property type="entry name" value="LisH"/>
</dbReference>
<protein>
    <recommendedName>
        <fullName evidence="5">LisH domain-containing protein</fullName>
    </recommendedName>
</protein>
<feature type="compositionally biased region" description="Polar residues" evidence="1">
    <location>
        <begin position="311"/>
        <end position="329"/>
    </location>
</feature>
<proteinExistence type="predicted"/>
<keyword evidence="2" id="KW-0812">Transmembrane</keyword>
<evidence type="ECO:0000256" key="2">
    <source>
        <dbReference type="SAM" id="Phobius"/>
    </source>
</evidence>
<evidence type="ECO:0000313" key="3">
    <source>
        <dbReference type="EMBL" id="KAK7333273.1"/>
    </source>
</evidence>
<dbReference type="Proteomes" id="UP001374584">
    <property type="component" value="Unassembled WGS sequence"/>
</dbReference>
<keyword evidence="4" id="KW-1185">Reference proteome</keyword>
<feature type="region of interest" description="Disordered" evidence="1">
    <location>
        <begin position="292"/>
        <end position="329"/>
    </location>
</feature>
<sequence length="329" mass="36499">MDPHWSSRQTYHLHHLHFSSILSSFFLIWVVLIFSDNFSDNVFHSLFLVRFERYLYDYLVKRNMHHTAEIFRNEAELPPDAAAASSCDAVDVPEGFLLEWWSLNSDFDFFKQMHDKQGLLGGKQGCNAFQEAGSSMNAEPMYQLPNNFTPVGALNRGSNLMPSHVPCGWPVFSSPSAHQKVSGELPQFLFPFSRQKPCGELQQLSSSHHEAVMTPVAKTTEVSNVNAPKAKSGFVEETDPLIDNLLKSFWMFEHGQPSLFDKPTVGESSRNAENLVECGDGNTGMNAIAGSAPALEEDDSISDTTDCSSSFQTDADASTDSQLESNGET</sequence>
<comment type="caution">
    <text evidence="3">The sequence shown here is derived from an EMBL/GenBank/DDBJ whole genome shotgun (WGS) entry which is preliminary data.</text>
</comment>
<evidence type="ECO:0008006" key="5">
    <source>
        <dbReference type="Google" id="ProtNLM"/>
    </source>
</evidence>
<dbReference type="EMBL" id="JAYMYR010000011">
    <property type="protein sequence ID" value="KAK7333273.1"/>
    <property type="molecule type" value="Genomic_DNA"/>
</dbReference>
<dbReference type="PANTHER" id="PTHR44376">
    <property type="entry name" value="TRANSCRIPTIONAL REGULATOR OF FILAMENTOUS GROWTH FLO8"/>
    <property type="match status" value="1"/>
</dbReference>
<name>A0AAN9QJ33_PHACN</name>
<dbReference type="PROSITE" id="PS50896">
    <property type="entry name" value="LISH"/>
    <property type="match status" value="1"/>
</dbReference>
<keyword evidence="2" id="KW-0472">Membrane</keyword>
<evidence type="ECO:0000313" key="4">
    <source>
        <dbReference type="Proteomes" id="UP001374584"/>
    </source>
</evidence>
<organism evidence="3 4">
    <name type="scientific">Phaseolus coccineus</name>
    <name type="common">Scarlet runner bean</name>
    <name type="synonym">Phaseolus multiflorus</name>
    <dbReference type="NCBI Taxonomy" id="3886"/>
    <lineage>
        <taxon>Eukaryota</taxon>
        <taxon>Viridiplantae</taxon>
        <taxon>Streptophyta</taxon>
        <taxon>Embryophyta</taxon>
        <taxon>Tracheophyta</taxon>
        <taxon>Spermatophyta</taxon>
        <taxon>Magnoliopsida</taxon>
        <taxon>eudicotyledons</taxon>
        <taxon>Gunneridae</taxon>
        <taxon>Pentapetalae</taxon>
        <taxon>rosids</taxon>
        <taxon>fabids</taxon>
        <taxon>Fabales</taxon>
        <taxon>Fabaceae</taxon>
        <taxon>Papilionoideae</taxon>
        <taxon>50 kb inversion clade</taxon>
        <taxon>NPAAA clade</taxon>
        <taxon>indigoferoid/millettioid clade</taxon>
        <taxon>Phaseoleae</taxon>
        <taxon>Phaseolus</taxon>
    </lineage>
</organism>
<dbReference type="InterPro" id="IPR044716">
    <property type="entry name" value="LEUNIG-like"/>
</dbReference>